<keyword evidence="2" id="KW-1133">Transmembrane helix</keyword>
<reference evidence="4" key="1">
    <citation type="submission" date="2019-11" db="EMBL/GenBank/DDBJ databases">
        <title>Microbial mats filling the niche in hypersaline microbial mats.</title>
        <authorList>
            <person name="Wong H.L."/>
            <person name="Macleod F.I."/>
            <person name="White R.A. III"/>
            <person name="Burns B.P."/>
        </authorList>
    </citation>
    <scope>NUCLEOTIDE SEQUENCE</scope>
    <source>
        <strain evidence="4">Rbin_158</strain>
    </source>
</reference>
<protein>
    <submittedName>
        <fullName evidence="4">AMP-binding protein</fullName>
    </submittedName>
</protein>
<feature type="transmembrane region" description="Helical" evidence="2">
    <location>
        <begin position="222"/>
        <end position="244"/>
    </location>
</feature>
<sequence length="569" mass="62840">MFIAADHVSLVQPLLERVRHEPERVAVILIENDGSETSLTVGQLHSGACAFAQALHALGTTLGDIVLIALPHSRSVLFAFWGTLYTGATASIVPYQFPRINPVSFGKQMRTLVERSGARAVITGPEYHTELERSCADLNCRVLNHEEVSTDKHMASAFQPKPRSTSGEQIAYLQYTSGTTGLQKGVMLSHRAILHFIPAIANAFGMNTDDVMVNWTPLYHDGGLFVGFIMPLLVGIPAVMMSAFKWIRSPKTFFWAIHQHRGTVAWMPNSAFNHALHGLRERDLEGVDLSSLRFVLSGGETIFYTSQQKFFERFGCYGFPETALATGYGFAENITAVTISQPGTRAAVDWVDARALQQTQQAIPGNPEEPGTIALVSCGRSIQGTEFRILDDSGQELPERHVGEIVVQSDCLFHGYHGRPDLTAQAFQDGWFYTGDLGYIAEGQLYVCGRKKDLIITGARNIYPDDLEALATTVLGIAPERAVAFGIPDEILGAERVVLVCELPRTVTEEEKRDLERTLRQRIFQEFDLTVDEVHLLSKRWIAKTPNGKIARGANRAQYHTLGEGGAKR</sequence>
<feature type="domain" description="AMP-dependent synthetase/ligase" evidence="3">
    <location>
        <begin position="16"/>
        <end position="417"/>
    </location>
</feature>
<dbReference type="Proteomes" id="UP000649604">
    <property type="component" value="Unassembled WGS sequence"/>
</dbReference>
<dbReference type="GO" id="GO:0005886">
    <property type="term" value="C:plasma membrane"/>
    <property type="evidence" value="ECO:0007669"/>
    <property type="project" value="TreeGrafter"/>
</dbReference>
<comment type="similarity">
    <text evidence="1">Belongs to the ATP-dependent AMP-binding enzyme family.</text>
</comment>
<dbReference type="PANTHER" id="PTHR22754">
    <property type="entry name" value="DISCO-INTERACTING PROTEIN 2 DIP2 -RELATED"/>
    <property type="match status" value="1"/>
</dbReference>
<dbReference type="Pfam" id="PF00501">
    <property type="entry name" value="AMP-binding"/>
    <property type="match status" value="1"/>
</dbReference>
<accession>A0A9D5JWJ6</accession>
<gene>
    <name evidence="4" type="ORF">GF339_12705</name>
</gene>
<name>A0A9D5JWJ6_9BACT</name>
<evidence type="ECO:0000259" key="3">
    <source>
        <dbReference type="Pfam" id="PF00501"/>
    </source>
</evidence>
<proteinExistence type="inferred from homology"/>
<organism evidence="4 5">
    <name type="scientific">candidate division KSB3 bacterium</name>
    <dbReference type="NCBI Taxonomy" id="2044937"/>
    <lineage>
        <taxon>Bacteria</taxon>
        <taxon>candidate division KSB3</taxon>
    </lineage>
</organism>
<keyword evidence="2" id="KW-0472">Membrane</keyword>
<evidence type="ECO:0000256" key="2">
    <source>
        <dbReference type="SAM" id="Phobius"/>
    </source>
</evidence>
<dbReference type="InterPro" id="IPR000873">
    <property type="entry name" value="AMP-dep_synth/lig_dom"/>
</dbReference>
<dbReference type="EMBL" id="WJJP01000415">
    <property type="protein sequence ID" value="MBD3325443.1"/>
    <property type="molecule type" value="Genomic_DNA"/>
</dbReference>
<dbReference type="GO" id="GO:0006633">
    <property type="term" value="P:fatty acid biosynthetic process"/>
    <property type="evidence" value="ECO:0007669"/>
    <property type="project" value="TreeGrafter"/>
</dbReference>
<evidence type="ECO:0000313" key="5">
    <source>
        <dbReference type="Proteomes" id="UP000649604"/>
    </source>
</evidence>
<comment type="caution">
    <text evidence="4">The sequence shown here is derived from an EMBL/GenBank/DDBJ whole genome shotgun (WGS) entry which is preliminary data.</text>
</comment>
<evidence type="ECO:0000313" key="4">
    <source>
        <dbReference type="EMBL" id="MBD3325443.1"/>
    </source>
</evidence>
<dbReference type="InterPro" id="IPR045851">
    <property type="entry name" value="AMP-bd_C_sf"/>
</dbReference>
<dbReference type="SUPFAM" id="SSF56801">
    <property type="entry name" value="Acetyl-CoA synthetase-like"/>
    <property type="match status" value="1"/>
</dbReference>
<dbReference type="PANTHER" id="PTHR22754:SF32">
    <property type="entry name" value="DISCO-INTERACTING PROTEIN 2"/>
    <property type="match status" value="1"/>
</dbReference>
<dbReference type="Gene3D" id="3.40.50.12780">
    <property type="entry name" value="N-terminal domain of ligase-like"/>
    <property type="match status" value="1"/>
</dbReference>
<dbReference type="Gene3D" id="3.30.300.30">
    <property type="match status" value="1"/>
</dbReference>
<dbReference type="GO" id="GO:0070566">
    <property type="term" value="F:adenylyltransferase activity"/>
    <property type="evidence" value="ECO:0007669"/>
    <property type="project" value="TreeGrafter"/>
</dbReference>
<dbReference type="InterPro" id="IPR042099">
    <property type="entry name" value="ANL_N_sf"/>
</dbReference>
<evidence type="ECO:0000256" key="1">
    <source>
        <dbReference type="ARBA" id="ARBA00006432"/>
    </source>
</evidence>
<keyword evidence="2" id="KW-0812">Transmembrane</keyword>
<dbReference type="AlphaFoldDB" id="A0A9D5JWJ6"/>